<evidence type="ECO:0000313" key="3">
    <source>
        <dbReference type="Proteomes" id="UP000501600"/>
    </source>
</evidence>
<sequence length="166" mass="16797">MVVAIFFVPLIIVFLDIGFAARLGAALRFVAVFFGAAFFAAGFVAAGLEAVFVAASAVLISGAFTAAVFATAGAWPAVSAATGFSDAAAAYAASAEVIFGLVAAAAALESVFFVSAMFGSISMLQCTNSDGDGGCQEKMLQCNINENQPARAALWNSSAGWIETPS</sequence>
<organism evidence="2 3">
    <name type="scientific">Parasphingorhabdus halotolerans</name>
    <dbReference type="NCBI Taxonomy" id="2725558"/>
    <lineage>
        <taxon>Bacteria</taxon>
        <taxon>Pseudomonadati</taxon>
        <taxon>Pseudomonadota</taxon>
        <taxon>Alphaproteobacteria</taxon>
        <taxon>Sphingomonadales</taxon>
        <taxon>Sphingomonadaceae</taxon>
        <taxon>Parasphingorhabdus</taxon>
    </lineage>
</organism>
<name>A0A6H2DKN6_9SPHN</name>
<reference evidence="2 3" key="1">
    <citation type="submission" date="2020-04" db="EMBL/GenBank/DDBJ databases">
        <title>Genome sequence for Sphingorhabdus sp. strain M1.</title>
        <authorList>
            <person name="Park S.-J."/>
        </authorList>
    </citation>
    <scope>NUCLEOTIDE SEQUENCE [LARGE SCALE GENOMIC DNA]</scope>
    <source>
        <strain evidence="2 3">JK6</strain>
    </source>
</reference>
<evidence type="ECO:0000256" key="1">
    <source>
        <dbReference type="SAM" id="Phobius"/>
    </source>
</evidence>
<dbReference type="AlphaFoldDB" id="A0A6H2DKN6"/>
<gene>
    <name evidence="2" type="ORF">HF685_08070</name>
</gene>
<dbReference type="EMBL" id="CP051217">
    <property type="protein sequence ID" value="QJB69242.1"/>
    <property type="molecule type" value="Genomic_DNA"/>
</dbReference>
<protein>
    <submittedName>
        <fullName evidence="2">Uncharacterized protein</fullName>
    </submittedName>
</protein>
<accession>A0A6H2DKN6</accession>
<proteinExistence type="predicted"/>
<feature type="transmembrane region" description="Helical" evidence="1">
    <location>
        <begin position="98"/>
        <end position="118"/>
    </location>
</feature>
<keyword evidence="3" id="KW-1185">Reference proteome</keyword>
<dbReference type="Proteomes" id="UP000501600">
    <property type="component" value="Chromosome"/>
</dbReference>
<keyword evidence="1" id="KW-1133">Transmembrane helix</keyword>
<keyword evidence="1" id="KW-0812">Transmembrane</keyword>
<evidence type="ECO:0000313" key="2">
    <source>
        <dbReference type="EMBL" id="QJB69242.1"/>
    </source>
</evidence>
<keyword evidence="1" id="KW-0472">Membrane</keyword>
<feature type="transmembrane region" description="Helical" evidence="1">
    <location>
        <begin position="58"/>
        <end position="78"/>
    </location>
</feature>
<feature type="transmembrane region" description="Helical" evidence="1">
    <location>
        <begin position="30"/>
        <end position="51"/>
    </location>
</feature>
<dbReference type="KEGG" id="phao:HF685_08070"/>